<dbReference type="Pfam" id="PF21688">
    <property type="entry name" value="FAD-depend_C"/>
    <property type="match status" value="1"/>
</dbReference>
<sequence length="544" mass="60800">MPIRINNINLDIEEDITILKKKAAEKLRISDTSIKEFKILKESIDARKKDSIKFNYALEICVESEKKLVNRIHNKDVVLEEKFDEETLKFGSEKLDHRPVVVGMGPSGMFAALLLARNGYRPLVIERGENVEDRTKSVEDFWKTGVLNTESNVQFGEGGAGTFSDGKLTTRIKDKRCQYVVSEFVGFGAPEEIAYSGKPHIGTDILKGVVKNLREDIIRLGGEVRFSSKLEKLITKEGKLKSIIVNGEEIPCEILIMAIGHSSRDTYEMLYENNVFMEAKPFAVGVRVEHLQSMINENQYGKYANHPRLKAADYRLAFNSETEGRSVYSFCMCPGGEVVAAASENRRLVTNGMSNYKRDSKNANSALVVTVGPEDFKNESYKFKQKFQSNYPLLGMEMQRFYEELAFNVGGSNYNAPVQLMGDFLKDSVSNKIGNVKPSYRPGFEFASLNSCLPNYVVNLLKNGIVNFDRKIKGFGDYDNILTGIETRTSAPVKIIRNDEMESISVKGLYPSGEGAGFAGGIISAAVDGLKCAENIIKKYKNLN</sequence>
<name>A0A1W1XT66_9CLOT</name>
<dbReference type="PIRSF" id="PIRSF038984">
    <property type="entry name" value="FAD_binding_protein"/>
    <property type="match status" value="1"/>
</dbReference>
<reference evidence="2 3" key="1">
    <citation type="submission" date="2017-04" db="EMBL/GenBank/DDBJ databases">
        <authorList>
            <person name="Afonso C.L."/>
            <person name="Miller P.J."/>
            <person name="Scott M.A."/>
            <person name="Spackman E."/>
            <person name="Goraichik I."/>
            <person name="Dimitrov K.M."/>
            <person name="Suarez D.L."/>
            <person name="Swayne D.E."/>
        </authorList>
    </citation>
    <scope>NUCLEOTIDE SEQUENCE [LARGE SCALE GENOMIC DNA]</scope>
    <source>
        <strain evidence="2 3">DSM 12555</strain>
    </source>
</reference>
<dbReference type="Proteomes" id="UP000192468">
    <property type="component" value="Unassembled WGS sequence"/>
</dbReference>
<dbReference type="SUPFAM" id="SSF51905">
    <property type="entry name" value="FAD/NAD(P)-binding domain"/>
    <property type="match status" value="1"/>
</dbReference>
<dbReference type="Gene3D" id="3.50.50.60">
    <property type="entry name" value="FAD/NAD(P)-binding domain"/>
    <property type="match status" value="2"/>
</dbReference>
<dbReference type="InterPro" id="IPR049516">
    <property type="entry name" value="FAD-depend_C"/>
</dbReference>
<accession>A0A1W1XT66</accession>
<dbReference type="PANTHER" id="PTHR42842:SF3">
    <property type="entry name" value="FAD_NAD(P)-BINDING OXIDOREDUCTASE FAMILY PROTEIN"/>
    <property type="match status" value="1"/>
</dbReference>
<gene>
    <name evidence="2" type="ORF">SAMN02745134_03049</name>
</gene>
<dbReference type="InterPro" id="IPR036188">
    <property type="entry name" value="FAD/NAD-bd_sf"/>
</dbReference>
<evidence type="ECO:0000259" key="1">
    <source>
        <dbReference type="Pfam" id="PF21688"/>
    </source>
</evidence>
<dbReference type="OrthoDB" id="9772594at2"/>
<proteinExistence type="predicted"/>
<feature type="domain" description="FAD-dependent protein C-terminal" evidence="1">
    <location>
        <begin position="281"/>
        <end position="489"/>
    </location>
</feature>
<dbReference type="EMBL" id="FWXH01000015">
    <property type="protein sequence ID" value="SMC27077.1"/>
    <property type="molecule type" value="Genomic_DNA"/>
</dbReference>
<evidence type="ECO:0000313" key="2">
    <source>
        <dbReference type="EMBL" id="SMC27077.1"/>
    </source>
</evidence>
<evidence type="ECO:0000313" key="3">
    <source>
        <dbReference type="Proteomes" id="UP000192468"/>
    </source>
</evidence>
<dbReference type="AlphaFoldDB" id="A0A1W1XT66"/>
<dbReference type="Gene3D" id="3.30.70.2700">
    <property type="match status" value="1"/>
</dbReference>
<dbReference type="STRING" id="1121291.SAMN02745134_03049"/>
<dbReference type="InterPro" id="IPR028348">
    <property type="entry name" value="FAD-binding_protein"/>
</dbReference>
<keyword evidence="3" id="KW-1185">Reference proteome</keyword>
<protein>
    <recommendedName>
        <fullName evidence="1">FAD-dependent protein C-terminal domain-containing protein</fullName>
    </recommendedName>
</protein>
<organism evidence="2 3">
    <name type="scientific">Clostridium acidisoli DSM 12555</name>
    <dbReference type="NCBI Taxonomy" id="1121291"/>
    <lineage>
        <taxon>Bacteria</taxon>
        <taxon>Bacillati</taxon>
        <taxon>Bacillota</taxon>
        <taxon>Clostridia</taxon>
        <taxon>Eubacteriales</taxon>
        <taxon>Clostridiaceae</taxon>
        <taxon>Clostridium</taxon>
    </lineage>
</organism>
<dbReference type="PANTHER" id="PTHR42842">
    <property type="entry name" value="FAD/NAD(P)-BINDING OXIDOREDUCTASE"/>
    <property type="match status" value="1"/>
</dbReference>
<dbReference type="RefSeq" id="WP_084116915.1">
    <property type="nucleotide sequence ID" value="NZ_FWXH01000015.1"/>
</dbReference>